<evidence type="ECO:0008006" key="4">
    <source>
        <dbReference type="Google" id="ProtNLM"/>
    </source>
</evidence>
<organism evidence="2 3">
    <name type="scientific">Apiospora rasikravindrae</name>
    <dbReference type="NCBI Taxonomy" id="990691"/>
    <lineage>
        <taxon>Eukaryota</taxon>
        <taxon>Fungi</taxon>
        <taxon>Dikarya</taxon>
        <taxon>Ascomycota</taxon>
        <taxon>Pezizomycotina</taxon>
        <taxon>Sordariomycetes</taxon>
        <taxon>Xylariomycetidae</taxon>
        <taxon>Amphisphaeriales</taxon>
        <taxon>Apiosporaceae</taxon>
        <taxon>Apiospora</taxon>
    </lineage>
</organism>
<feature type="compositionally biased region" description="Basic and acidic residues" evidence="1">
    <location>
        <begin position="149"/>
        <end position="170"/>
    </location>
</feature>
<accession>A0ABR1SDW6</accession>
<gene>
    <name evidence="2" type="ORF">PG993_011314</name>
</gene>
<feature type="compositionally biased region" description="Low complexity" evidence="1">
    <location>
        <begin position="126"/>
        <end position="138"/>
    </location>
</feature>
<evidence type="ECO:0000313" key="2">
    <source>
        <dbReference type="EMBL" id="KAK8030023.1"/>
    </source>
</evidence>
<evidence type="ECO:0000256" key="1">
    <source>
        <dbReference type="SAM" id="MobiDB-lite"/>
    </source>
</evidence>
<comment type="caution">
    <text evidence="2">The sequence shown here is derived from an EMBL/GenBank/DDBJ whole genome shotgun (WGS) entry which is preliminary data.</text>
</comment>
<sequence length="326" mass="35615">MASQDPPSYEQAVGSARLSQRERNGISAQRRRSIEDESRPLPDGWVRTFDPENHHQFFVDIRADPPRSIWHHPYDDEQYLNSLPVQERERLGGLTRHPSKEDIAAETTDEEGDSHHATAFRGPGHGASAGEASSSSSSKPRSLGRKMKDKITGTTHEERNAERTRRQQREQDLYKQHELFRRGLAAAIQTNKPQLLGQDDDGMDVYLEPPDAQYPGVTHVRQLSPSLEEVFYAPDAPGIPKGRHVRPESYSSYRGGGGMMGGGMGGSAYPGGMGGGFGGGGIGRSPYGRPFGPYNRPMGMGYGGGMGMMPMALPLFGGMALGSLMF</sequence>
<proteinExistence type="predicted"/>
<feature type="region of interest" description="Disordered" evidence="1">
    <location>
        <begin position="1"/>
        <end position="49"/>
    </location>
</feature>
<keyword evidence="3" id="KW-1185">Reference proteome</keyword>
<evidence type="ECO:0000313" key="3">
    <source>
        <dbReference type="Proteomes" id="UP001444661"/>
    </source>
</evidence>
<name>A0ABR1SDW6_9PEZI</name>
<dbReference type="Proteomes" id="UP001444661">
    <property type="component" value="Unassembled WGS sequence"/>
</dbReference>
<feature type="region of interest" description="Disordered" evidence="1">
    <location>
        <begin position="90"/>
        <end position="170"/>
    </location>
</feature>
<dbReference type="EMBL" id="JAQQWK010000010">
    <property type="protein sequence ID" value="KAK8030023.1"/>
    <property type="molecule type" value="Genomic_DNA"/>
</dbReference>
<protein>
    <recommendedName>
        <fullName evidence="4">WW domain-containing protein</fullName>
    </recommendedName>
</protein>
<reference evidence="2 3" key="1">
    <citation type="submission" date="2023-01" db="EMBL/GenBank/DDBJ databases">
        <title>Analysis of 21 Apiospora genomes using comparative genomics revels a genus with tremendous synthesis potential of carbohydrate active enzymes and secondary metabolites.</title>
        <authorList>
            <person name="Sorensen T."/>
        </authorList>
    </citation>
    <scope>NUCLEOTIDE SEQUENCE [LARGE SCALE GENOMIC DNA]</scope>
    <source>
        <strain evidence="2 3">CBS 33761</strain>
    </source>
</reference>